<dbReference type="EMBL" id="VSSQ01107764">
    <property type="protein sequence ID" value="MPN46797.1"/>
    <property type="molecule type" value="Genomic_DNA"/>
</dbReference>
<comment type="caution">
    <text evidence="1">The sequence shown here is derived from an EMBL/GenBank/DDBJ whole genome shotgun (WGS) entry which is preliminary data.</text>
</comment>
<sequence>MQPFALQWSGSGAVVNQGGALPTITIKPIIVASAWSDKTVRLERDHILAIILDGLNESCGIIETQHVVRAHGRKLVGLARIEN</sequence>
<gene>
    <name evidence="1" type="ORF">SDC9_194396</name>
</gene>
<dbReference type="AlphaFoldDB" id="A0A645I648"/>
<proteinExistence type="predicted"/>
<reference evidence="1" key="1">
    <citation type="submission" date="2019-08" db="EMBL/GenBank/DDBJ databases">
        <authorList>
            <person name="Kucharzyk K."/>
            <person name="Murdoch R.W."/>
            <person name="Higgins S."/>
            <person name="Loffler F."/>
        </authorList>
    </citation>
    <scope>NUCLEOTIDE SEQUENCE</scope>
</reference>
<accession>A0A645I648</accession>
<evidence type="ECO:0000313" key="1">
    <source>
        <dbReference type="EMBL" id="MPN46797.1"/>
    </source>
</evidence>
<name>A0A645I648_9ZZZZ</name>
<protein>
    <submittedName>
        <fullName evidence="1">Uncharacterized protein</fullName>
    </submittedName>
</protein>
<organism evidence="1">
    <name type="scientific">bioreactor metagenome</name>
    <dbReference type="NCBI Taxonomy" id="1076179"/>
    <lineage>
        <taxon>unclassified sequences</taxon>
        <taxon>metagenomes</taxon>
        <taxon>ecological metagenomes</taxon>
    </lineage>
</organism>